<evidence type="ECO:0000313" key="5">
    <source>
        <dbReference type="EMBL" id="ADZ91468.1"/>
    </source>
</evidence>
<dbReference type="InterPro" id="IPR018060">
    <property type="entry name" value="HTH_AraC"/>
</dbReference>
<dbReference type="PROSITE" id="PS00041">
    <property type="entry name" value="HTH_ARAC_FAMILY_1"/>
    <property type="match status" value="1"/>
</dbReference>
<keyword evidence="3" id="KW-0804">Transcription</keyword>
<dbReference type="Pfam" id="PF12833">
    <property type="entry name" value="HTH_18"/>
    <property type="match status" value="1"/>
</dbReference>
<dbReference type="InterPro" id="IPR050204">
    <property type="entry name" value="AraC_XylS_family_regulators"/>
</dbReference>
<accession>F2JTF4</accession>
<evidence type="ECO:0000313" key="6">
    <source>
        <dbReference type="Proteomes" id="UP000001062"/>
    </source>
</evidence>
<evidence type="ECO:0000256" key="3">
    <source>
        <dbReference type="ARBA" id="ARBA00023163"/>
    </source>
</evidence>
<dbReference type="InterPro" id="IPR032783">
    <property type="entry name" value="AraC_lig"/>
</dbReference>
<dbReference type="Proteomes" id="UP000001062">
    <property type="component" value="Chromosome"/>
</dbReference>
<sequence length="315" mass="35956">MDLLSETLLSLKIKNMLIGTYHLSAPWGFSSLGFDYGFSFNVIENSCWITPEGEEPIELHSGDSFIFPRGGSMSLSSDHQVEIHPVADVWNSEEKHFEGFDQHPPGAYYETHWGGGGEKTRLLSLVFEIEEQSRSSLFNALPQFLVLRKHECQEFHLIRSALYAIAQEKTNMQPGEYAIRNHISEALLVSQLRAHVAQTPYSSGLLAAIKDPYLQPVLIALHKTPQKKWSVELMAKEARLSRTAFANRFNRVLDNTPMNYLHQHRMELALTKLKETQANVETIALELGYANSQHFRKHFLRTYNKSPSAYRNSYS</sequence>
<dbReference type="PANTHER" id="PTHR46796:SF7">
    <property type="entry name" value="ARAC FAMILY TRANSCRIPTIONAL REGULATOR"/>
    <property type="match status" value="1"/>
</dbReference>
<dbReference type="InterPro" id="IPR009057">
    <property type="entry name" value="Homeodomain-like_sf"/>
</dbReference>
<dbReference type="SUPFAM" id="SSF46689">
    <property type="entry name" value="Homeodomain-like"/>
    <property type="match status" value="1"/>
</dbReference>
<dbReference type="HOGENOM" id="CLU_000445_81_0_6"/>
<dbReference type="STRING" id="717774.Marme_2226"/>
<evidence type="ECO:0000256" key="2">
    <source>
        <dbReference type="ARBA" id="ARBA00023125"/>
    </source>
</evidence>
<dbReference type="AlphaFoldDB" id="F2JTF4"/>
<dbReference type="GO" id="GO:0043565">
    <property type="term" value="F:sequence-specific DNA binding"/>
    <property type="evidence" value="ECO:0007669"/>
    <property type="project" value="InterPro"/>
</dbReference>
<keyword evidence="6" id="KW-1185">Reference proteome</keyword>
<dbReference type="RefSeq" id="WP_013661373.1">
    <property type="nucleotide sequence ID" value="NC_015276.1"/>
</dbReference>
<organism evidence="5 6">
    <name type="scientific">Marinomonas mediterranea (strain ATCC 700492 / JCM 21426 / NBRC 103028 / MMB-1)</name>
    <dbReference type="NCBI Taxonomy" id="717774"/>
    <lineage>
        <taxon>Bacteria</taxon>
        <taxon>Pseudomonadati</taxon>
        <taxon>Pseudomonadota</taxon>
        <taxon>Gammaproteobacteria</taxon>
        <taxon>Oceanospirillales</taxon>
        <taxon>Oceanospirillaceae</taxon>
        <taxon>Marinomonas</taxon>
    </lineage>
</organism>
<feature type="domain" description="HTH araC/xylS-type" evidence="4">
    <location>
        <begin position="215"/>
        <end position="313"/>
    </location>
</feature>
<dbReference type="SMART" id="SM00342">
    <property type="entry name" value="HTH_ARAC"/>
    <property type="match status" value="1"/>
</dbReference>
<dbReference type="PATRIC" id="fig|717774.3.peg.2294"/>
<keyword evidence="2" id="KW-0238">DNA-binding</keyword>
<keyword evidence="1" id="KW-0805">Transcription regulation</keyword>
<dbReference type="Pfam" id="PF12852">
    <property type="entry name" value="Cupin_6"/>
    <property type="match status" value="1"/>
</dbReference>
<evidence type="ECO:0000256" key="1">
    <source>
        <dbReference type="ARBA" id="ARBA00023015"/>
    </source>
</evidence>
<evidence type="ECO:0000259" key="4">
    <source>
        <dbReference type="PROSITE" id="PS01124"/>
    </source>
</evidence>
<dbReference type="PANTHER" id="PTHR46796">
    <property type="entry name" value="HTH-TYPE TRANSCRIPTIONAL ACTIVATOR RHAS-RELATED"/>
    <property type="match status" value="1"/>
</dbReference>
<reference evidence="5 6" key="1">
    <citation type="journal article" date="2012" name="Stand. Genomic Sci.">
        <title>Complete genome sequence of the melanogenic marine bacterium Marinomonas mediterranea type strain (MMB-1(T)).</title>
        <authorList>
            <person name="Lucas-Elio P."/>
            <person name="Goodwin L."/>
            <person name="Woyke T."/>
            <person name="Pitluck S."/>
            <person name="Nolan M."/>
            <person name="Kyrpides N.C."/>
            <person name="Detter J.C."/>
            <person name="Copeland A."/>
            <person name="Teshima H."/>
            <person name="Bruce D."/>
            <person name="Detter C."/>
            <person name="Tapia R."/>
            <person name="Han S."/>
            <person name="Land M.L."/>
            <person name="Ivanova N."/>
            <person name="Mikhailova N."/>
            <person name="Johnston A.W."/>
            <person name="Sanchez-Amat A."/>
        </authorList>
    </citation>
    <scope>NUCLEOTIDE SEQUENCE [LARGE SCALE GENOMIC DNA]</scope>
    <source>
        <strain evidence="6">ATCC 700492 / JCM 21426 / NBRC 103028 / MMB-1</strain>
    </source>
</reference>
<dbReference type="KEGG" id="mme:Marme_2226"/>
<dbReference type="GO" id="GO:0003700">
    <property type="term" value="F:DNA-binding transcription factor activity"/>
    <property type="evidence" value="ECO:0007669"/>
    <property type="project" value="InterPro"/>
</dbReference>
<dbReference type="PROSITE" id="PS01124">
    <property type="entry name" value="HTH_ARAC_FAMILY_2"/>
    <property type="match status" value="1"/>
</dbReference>
<dbReference type="InterPro" id="IPR018062">
    <property type="entry name" value="HTH_AraC-typ_CS"/>
</dbReference>
<name>F2JTF4_MARM1</name>
<dbReference type="Gene3D" id="1.10.10.60">
    <property type="entry name" value="Homeodomain-like"/>
    <property type="match status" value="1"/>
</dbReference>
<protein>
    <submittedName>
        <fullName evidence="5">Transcriptional regulator, AraC family</fullName>
    </submittedName>
</protein>
<dbReference type="EMBL" id="CP002583">
    <property type="protein sequence ID" value="ADZ91468.1"/>
    <property type="molecule type" value="Genomic_DNA"/>
</dbReference>
<proteinExistence type="predicted"/>
<gene>
    <name evidence="5" type="ordered locus">Marme_2226</name>
</gene>
<dbReference type="OrthoDB" id="9799053at2"/>
<dbReference type="eggNOG" id="COG2207">
    <property type="taxonomic scope" value="Bacteria"/>
</dbReference>